<gene>
    <name evidence="1" type="ORF">MQE35_06295</name>
</gene>
<dbReference type="EMBL" id="CP094358">
    <property type="protein sequence ID" value="UOB18901.1"/>
    <property type="molecule type" value="Genomic_DNA"/>
</dbReference>
<dbReference type="Gene3D" id="1.10.1660.10">
    <property type="match status" value="1"/>
</dbReference>
<sequence length="94" mass="10915">MQVSSLVKISEFCFHHNVNESFVNLLAERELINITLVKNTQYIHYDYLPTLEKIIRLHNELDINVEGIEAILHLTDKIIALQQEVCDLKNLLKG</sequence>
<keyword evidence="2" id="KW-1185">Reference proteome</keyword>
<name>A0A9E6ZXU3_9FLAO</name>
<dbReference type="KEGG" id="fbm:MQE35_06295"/>
<proteinExistence type="predicted"/>
<dbReference type="RefSeq" id="WP_255845518.1">
    <property type="nucleotide sequence ID" value="NZ_CP094358.1"/>
</dbReference>
<evidence type="ECO:0000313" key="1">
    <source>
        <dbReference type="EMBL" id="UOB18901.1"/>
    </source>
</evidence>
<dbReference type="AlphaFoldDB" id="A0A9E6ZXU3"/>
<organism evidence="1 2">
    <name type="scientific">Abyssalbus ytuae</name>
    <dbReference type="NCBI Taxonomy" id="2926907"/>
    <lineage>
        <taxon>Bacteria</taxon>
        <taxon>Pseudomonadati</taxon>
        <taxon>Bacteroidota</taxon>
        <taxon>Flavobacteriia</taxon>
        <taxon>Flavobacteriales</taxon>
        <taxon>Flavobacteriaceae</taxon>
        <taxon>Abyssalbus</taxon>
    </lineage>
</organism>
<evidence type="ECO:0000313" key="2">
    <source>
        <dbReference type="Proteomes" id="UP000831290"/>
    </source>
</evidence>
<dbReference type="Proteomes" id="UP000831290">
    <property type="component" value="Chromosome"/>
</dbReference>
<accession>A0A9E6ZXU3</accession>
<reference evidence="1" key="1">
    <citation type="submission" date="2022-03" db="EMBL/GenBank/DDBJ databases">
        <title>Description of Abyssus ytuae gen. nov., sp. nov., a novel member of the family Flavobacteriaceae isolated from the sediment of Mariana Trench.</title>
        <authorList>
            <person name="Zhang J."/>
            <person name="Xu X."/>
        </authorList>
    </citation>
    <scope>NUCLEOTIDE SEQUENCE</scope>
    <source>
        <strain evidence="1">MT3330</strain>
    </source>
</reference>
<protein>
    <submittedName>
        <fullName evidence="1">Chaperone modulator CbpM</fullName>
    </submittedName>
</protein>
<dbReference type="Pfam" id="PF13591">
    <property type="entry name" value="MerR_2"/>
    <property type="match status" value="1"/>
</dbReference>